<dbReference type="Proteomes" id="UP000704712">
    <property type="component" value="Unassembled WGS sequence"/>
</dbReference>
<dbReference type="AlphaFoldDB" id="A0A8S9UXM8"/>
<dbReference type="Pfam" id="PF09461">
    <property type="entry name" value="PcF"/>
    <property type="match status" value="1"/>
</dbReference>
<feature type="chain" id="PRO_5035768454" evidence="1">
    <location>
        <begin position="22"/>
        <end position="97"/>
    </location>
</feature>
<comment type="caution">
    <text evidence="3">The sequence shown here is derived from an EMBL/GenBank/DDBJ whole genome shotgun (WGS) entry which is preliminary data.</text>
</comment>
<evidence type="ECO:0000313" key="3">
    <source>
        <dbReference type="EMBL" id="KAF4142858.1"/>
    </source>
</evidence>
<reference evidence="3" key="1">
    <citation type="submission" date="2020-03" db="EMBL/GenBank/DDBJ databases">
        <title>Hybrid Assembly of Korean Phytophthora infestans isolates.</title>
        <authorList>
            <person name="Prokchorchik M."/>
            <person name="Lee Y."/>
            <person name="Seo J."/>
            <person name="Cho J.-H."/>
            <person name="Park Y.-E."/>
            <person name="Jang D.-C."/>
            <person name="Im J.-S."/>
            <person name="Choi J.-G."/>
            <person name="Park H.-J."/>
            <person name="Lee G.-B."/>
            <person name="Lee Y.-G."/>
            <person name="Hong S.-Y."/>
            <person name="Cho K."/>
            <person name="Sohn K.H."/>
        </authorList>
    </citation>
    <scope>NUCLEOTIDE SEQUENCE</scope>
    <source>
        <strain evidence="3">KR_2_A2</strain>
    </source>
</reference>
<organism evidence="3 4">
    <name type="scientific">Phytophthora infestans</name>
    <name type="common">Potato late blight agent</name>
    <name type="synonym">Botrytis infestans</name>
    <dbReference type="NCBI Taxonomy" id="4787"/>
    <lineage>
        <taxon>Eukaryota</taxon>
        <taxon>Sar</taxon>
        <taxon>Stramenopiles</taxon>
        <taxon>Oomycota</taxon>
        <taxon>Peronosporomycetes</taxon>
        <taxon>Peronosporales</taxon>
        <taxon>Peronosporaceae</taxon>
        <taxon>Phytophthora</taxon>
    </lineage>
</organism>
<dbReference type="InterPro" id="IPR018570">
    <property type="entry name" value="Phytotoxin_PcF"/>
</dbReference>
<proteinExistence type="predicted"/>
<accession>A0A8S9UXM8</accession>
<evidence type="ECO:0000313" key="4">
    <source>
        <dbReference type="Proteomes" id="UP000704712"/>
    </source>
</evidence>
<gene>
    <name evidence="3" type="ORF">GN958_ATG07921</name>
</gene>
<evidence type="ECO:0000259" key="2">
    <source>
        <dbReference type="Pfam" id="PF09461"/>
    </source>
</evidence>
<keyword evidence="1" id="KW-0732">Signal</keyword>
<feature type="signal peptide" evidence="1">
    <location>
        <begin position="1"/>
        <end position="21"/>
    </location>
</feature>
<protein>
    <submittedName>
        <fullName evidence="3">Phytotoxin PcF protein</fullName>
    </submittedName>
</protein>
<sequence>MNFKTYVLCAVAAVFATSSSAQPYCTVELGCALSTFSDHNLKLSECCRKQPNFNVCCSESCLHATHNGVSEMDVKSVMQIRQCETQACLVEAKLDLK</sequence>
<feature type="domain" description="Phytotoxin PcF" evidence="2">
    <location>
        <begin position="22"/>
        <end position="61"/>
    </location>
</feature>
<name>A0A8S9UXM8_PHYIN</name>
<dbReference type="EMBL" id="JAACNO010001132">
    <property type="protein sequence ID" value="KAF4142858.1"/>
    <property type="molecule type" value="Genomic_DNA"/>
</dbReference>
<evidence type="ECO:0000256" key="1">
    <source>
        <dbReference type="SAM" id="SignalP"/>
    </source>
</evidence>